<reference evidence="1" key="1">
    <citation type="submission" date="2021-06" db="EMBL/GenBank/DDBJ databases">
        <authorList>
            <person name="Rolland C."/>
        </authorList>
    </citation>
    <scope>NUCLEOTIDE SEQUENCE</scope>
    <source>
        <strain evidence="1">347.936635</strain>
    </source>
</reference>
<evidence type="ECO:0000313" key="1">
    <source>
        <dbReference type="EMBL" id="QYA18781.1"/>
    </source>
</evidence>
<dbReference type="EMBL" id="MZ420154">
    <property type="protein sequence ID" value="QYA18781.1"/>
    <property type="molecule type" value="Genomic_DNA"/>
</dbReference>
<organism evidence="1">
    <name type="scientific">Clandestinovirus</name>
    <dbReference type="NCBI Taxonomy" id="2831644"/>
    <lineage>
        <taxon>Viruses</taxon>
    </lineage>
</organism>
<name>A0A8F8KPP3_9VIRU</name>
<protein>
    <submittedName>
        <fullName evidence="1">Uncharacterized protein</fullName>
    </submittedName>
</protein>
<sequence length="136" mass="15818">MDTTPYCLTKLLPKEIVHLVGIKVNRIDSDLDAFASSLIEHYCIVKSQYLQYDIMKAELIERIRYVLDTVEGEILDAGEETYSYFTEHANDLQDILFCAKDWVDVDWRKGDADLNIHSDLEEFVTKMSGIKFDSEW</sequence>
<proteinExistence type="predicted"/>
<accession>A0A8F8KPP3</accession>
<gene>
    <name evidence="1" type="ORF">KOM_12_513</name>
</gene>